<evidence type="ECO:0000256" key="7">
    <source>
        <dbReference type="ARBA" id="ARBA00023239"/>
    </source>
</evidence>
<dbReference type="InterPro" id="IPR016067">
    <property type="entry name" value="S-AdoMet_deCO2ase_core"/>
</dbReference>
<reference evidence="11 12" key="1">
    <citation type="submission" date="2015-06" db="EMBL/GenBank/DDBJ databases">
        <title>Draft genome assembly of filamentous brackish cyanobacterium Limnoraphis robusta strain CS-951.</title>
        <authorList>
            <person name="Willis A."/>
            <person name="Parks M."/>
            <person name="Burford M.A."/>
        </authorList>
    </citation>
    <scope>NUCLEOTIDE SEQUENCE [LARGE SCALE GENOMIC DNA]</scope>
    <source>
        <strain evidence="11 12">CS-951</strain>
    </source>
</reference>
<evidence type="ECO:0000256" key="1">
    <source>
        <dbReference type="ARBA" id="ARBA00022691"/>
    </source>
</evidence>
<keyword evidence="7 10" id="KW-0456">Lyase</keyword>
<dbReference type="NCBIfam" id="TIGR03330">
    <property type="entry name" value="SAM_DCase_Bsu"/>
    <property type="match status" value="1"/>
</dbReference>
<keyword evidence="2 10" id="KW-0210">Decarboxylase</keyword>
<accession>A0A0F5YIT7</accession>
<protein>
    <recommendedName>
        <fullName evidence="10">S-adenosylmethionine decarboxylase proenzyme</fullName>
        <shortName evidence="10">AdoMetDC</shortName>
        <shortName evidence="10">SAMDC</shortName>
        <ecNumber evidence="10">4.1.1.50</ecNumber>
    </recommendedName>
    <component>
        <recommendedName>
            <fullName evidence="10">S-adenosylmethionine decarboxylase beta chain</fullName>
        </recommendedName>
    </component>
    <component>
        <recommendedName>
            <fullName evidence="10">S-adenosylmethionine decarboxylase alpha chain</fullName>
        </recommendedName>
    </component>
</protein>
<evidence type="ECO:0000256" key="10">
    <source>
        <dbReference type="HAMAP-Rule" id="MF_00464"/>
    </source>
</evidence>
<gene>
    <name evidence="10" type="primary">speH</name>
    <name evidence="11" type="ORF">WN50_08205</name>
</gene>
<dbReference type="InterPro" id="IPR017716">
    <property type="entry name" value="S-AdoMet_deCOase_pro-enz"/>
</dbReference>
<keyword evidence="8 10" id="KW-0704">Schiff base</keyword>
<comment type="PTM">
    <text evidence="10">Is synthesized initially as an inactive proenzyme. Formation of the active enzyme involves a self-maturation process in which the active site pyruvoyl group is generated from an internal serine residue via an autocatalytic post-translational modification. Two non-identical subunits are generated from the proenzyme in this reaction, and the pyruvate is formed at the N-terminus of the alpha chain, which is derived from the carboxyl end of the proenzyme. The post-translation cleavage follows an unusual pathway, termed non-hydrolytic serinolysis, in which the side chain hydroxyl group of the serine supplies its oxygen atom to form the C-terminus of the beta chain, while the remainder of the serine residue undergoes an oxidative deamination to produce ammonia and the pyruvoyl group blocking the N-terminus of the alpha chain.</text>
</comment>
<keyword evidence="5 10" id="KW-0620">Polyamine biosynthesis</keyword>
<comment type="subunit">
    <text evidence="10">Heterotetramer of two alpha and two beta chains arranged as a dimer of alpha/beta heterodimers.</text>
</comment>
<sequence>MKKLGTHLILDAWQCPAELLNDPERIRNSILEAITAGNATLIDFCVHQFSPHGVTATATLAESHIAIHTWPEYGYFAADFFFCGRGEPRKAVEVLKTALQAKQVKLREFERGFEPETMIDSDQVNSQVISEKEICPV</sequence>
<feature type="modified residue" description="Pyruvic acid (Ser); by autocatalysis" evidence="10">
    <location>
        <position position="63"/>
    </location>
</feature>
<feature type="site" description="Cleavage (non-hydrolytic); by autolysis" evidence="10">
    <location>
        <begin position="62"/>
        <end position="63"/>
    </location>
</feature>
<feature type="active site" description="Schiff-base intermediate with substrate; via pyruvic acid" evidence="10">
    <location>
        <position position="63"/>
    </location>
</feature>
<feature type="chain" id="PRO_5023428925" description="S-adenosylmethionine decarboxylase beta chain" evidence="10">
    <location>
        <begin position="1"/>
        <end position="62"/>
    </location>
</feature>
<evidence type="ECO:0000256" key="6">
    <source>
        <dbReference type="ARBA" id="ARBA00023145"/>
    </source>
</evidence>
<dbReference type="Proteomes" id="UP000033607">
    <property type="component" value="Unassembled WGS sequence"/>
</dbReference>
<dbReference type="Gene3D" id="3.30.360.110">
    <property type="entry name" value="S-adenosylmethionine decarboxylase domain"/>
    <property type="match status" value="1"/>
</dbReference>
<evidence type="ECO:0000256" key="4">
    <source>
        <dbReference type="ARBA" id="ARBA00023066"/>
    </source>
</evidence>
<dbReference type="PANTHER" id="PTHR33866:SF2">
    <property type="entry name" value="S-ADENOSYLMETHIONINE DECARBOXYLASE PROENZYME"/>
    <property type="match status" value="1"/>
</dbReference>
<dbReference type="InterPro" id="IPR003826">
    <property type="entry name" value="AdoMetDC_fam_prok"/>
</dbReference>
<name>A0A0F5YIT7_9CYAN</name>
<feature type="active site" description="Proton acceptor; for processing activity" evidence="10">
    <location>
        <position position="68"/>
    </location>
</feature>
<dbReference type="GO" id="GO:0005829">
    <property type="term" value="C:cytosol"/>
    <property type="evidence" value="ECO:0007669"/>
    <property type="project" value="TreeGrafter"/>
</dbReference>
<dbReference type="PANTHER" id="PTHR33866">
    <property type="entry name" value="S-ADENOSYLMETHIONINE DECARBOXYLASE PROENZYME"/>
    <property type="match status" value="1"/>
</dbReference>
<evidence type="ECO:0000313" key="11">
    <source>
        <dbReference type="EMBL" id="KKD38547.1"/>
    </source>
</evidence>
<organism evidence="11 12">
    <name type="scientific">Limnoraphis robusta CS-951</name>
    <dbReference type="NCBI Taxonomy" id="1637645"/>
    <lineage>
        <taxon>Bacteria</taxon>
        <taxon>Bacillati</taxon>
        <taxon>Cyanobacteriota</taxon>
        <taxon>Cyanophyceae</taxon>
        <taxon>Oscillatoriophycideae</taxon>
        <taxon>Oscillatoriales</taxon>
        <taxon>Sirenicapillariaceae</taxon>
        <taxon>Limnoraphis</taxon>
    </lineage>
</organism>
<evidence type="ECO:0000256" key="2">
    <source>
        <dbReference type="ARBA" id="ARBA00022793"/>
    </source>
</evidence>
<comment type="pathway">
    <text evidence="10">Amine and polyamine biosynthesis; S-adenosylmethioninamine biosynthesis; S-adenosylmethioninamine from S-adenosyl-L-methionine: step 1/1.</text>
</comment>
<comment type="cofactor">
    <cofactor evidence="10">
        <name>pyruvate</name>
        <dbReference type="ChEBI" id="CHEBI:15361"/>
    </cofactor>
    <text evidence="10">Binds 1 pyruvoyl group covalently per subunit.</text>
</comment>
<dbReference type="GO" id="GO:0004014">
    <property type="term" value="F:adenosylmethionine decarboxylase activity"/>
    <property type="evidence" value="ECO:0007669"/>
    <property type="project" value="UniProtKB-UniRule"/>
</dbReference>
<feature type="chain" id="PRO_5023428926" description="S-adenosylmethionine decarboxylase alpha chain" evidence="10">
    <location>
        <begin position="63"/>
        <end position="137"/>
    </location>
</feature>
<dbReference type="HAMAP" id="MF_00464">
    <property type="entry name" value="AdoMetDC_1"/>
    <property type="match status" value="1"/>
</dbReference>
<dbReference type="InterPro" id="IPR042284">
    <property type="entry name" value="AdoMetDC_N"/>
</dbReference>
<evidence type="ECO:0000313" key="12">
    <source>
        <dbReference type="Proteomes" id="UP000033607"/>
    </source>
</evidence>
<dbReference type="Pfam" id="PF02675">
    <property type="entry name" value="AdoMet_dc"/>
    <property type="match status" value="1"/>
</dbReference>
<dbReference type="Gene3D" id="3.30.160.750">
    <property type="match status" value="1"/>
</dbReference>
<dbReference type="SUPFAM" id="SSF56276">
    <property type="entry name" value="S-adenosylmethionine decarboxylase"/>
    <property type="match status" value="1"/>
</dbReference>
<dbReference type="EMBL" id="LATL02000298">
    <property type="protein sequence ID" value="KKD38547.1"/>
    <property type="molecule type" value="Genomic_DNA"/>
</dbReference>
<evidence type="ECO:0000256" key="3">
    <source>
        <dbReference type="ARBA" id="ARBA00022813"/>
    </source>
</evidence>
<comment type="caution">
    <text evidence="11">The sequence shown here is derived from an EMBL/GenBank/DDBJ whole genome shotgun (WGS) entry which is preliminary data.</text>
</comment>
<comment type="function">
    <text evidence="10">Catalyzes the decarboxylation of S-adenosylmethionine to S-adenosylmethioninamine (dcAdoMet), the propylamine donor required for the synthesis of the polyamines spermine and spermidine from the diamine putrescine.</text>
</comment>
<dbReference type="GO" id="GO:0008295">
    <property type="term" value="P:spermidine biosynthetic process"/>
    <property type="evidence" value="ECO:0007669"/>
    <property type="project" value="UniProtKB-UniRule"/>
</dbReference>
<keyword evidence="9 10" id="KW-0670">Pyruvate</keyword>
<dbReference type="UniPathway" id="UPA00331">
    <property type="reaction ID" value="UER00451"/>
</dbReference>
<evidence type="ECO:0000256" key="8">
    <source>
        <dbReference type="ARBA" id="ARBA00023270"/>
    </source>
</evidence>
<keyword evidence="1 10" id="KW-0949">S-adenosyl-L-methionine</keyword>
<comment type="similarity">
    <text evidence="10">Belongs to the prokaryotic AdoMetDC family. Type 1 subfamily.</text>
</comment>
<keyword evidence="4 10" id="KW-0745">Spermidine biosynthesis</keyword>
<proteinExistence type="inferred from homology"/>
<comment type="catalytic activity">
    <reaction evidence="10">
        <text>S-adenosyl-L-methionine + H(+) = S-adenosyl 3-(methylsulfanyl)propylamine + CO2</text>
        <dbReference type="Rhea" id="RHEA:15981"/>
        <dbReference type="ChEBI" id="CHEBI:15378"/>
        <dbReference type="ChEBI" id="CHEBI:16526"/>
        <dbReference type="ChEBI" id="CHEBI:57443"/>
        <dbReference type="ChEBI" id="CHEBI:59789"/>
        <dbReference type="EC" id="4.1.1.50"/>
    </reaction>
</comment>
<dbReference type="InterPro" id="IPR042286">
    <property type="entry name" value="AdoMetDC_C"/>
</dbReference>
<keyword evidence="6 10" id="KW-0865">Zymogen</keyword>
<feature type="active site" description="Proton donor; for catalytic activity" evidence="10">
    <location>
        <position position="83"/>
    </location>
</feature>
<keyword evidence="3 10" id="KW-0068">Autocatalytic cleavage</keyword>
<dbReference type="EC" id="4.1.1.50" evidence="10"/>
<dbReference type="PATRIC" id="fig|1637645.4.peg.5822"/>
<evidence type="ECO:0000256" key="5">
    <source>
        <dbReference type="ARBA" id="ARBA00023115"/>
    </source>
</evidence>
<dbReference type="AlphaFoldDB" id="A0A0F5YIT7"/>
<evidence type="ECO:0000256" key="9">
    <source>
        <dbReference type="ARBA" id="ARBA00023317"/>
    </source>
</evidence>
<dbReference type="RefSeq" id="WP_046278045.1">
    <property type="nucleotide sequence ID" value="NZ_LATL02000298.1"/>
</dbReference>
<dbReference type="OrthoDB" id="9793120at2"/>